<gene>
    <name evidence="2" type="ORF">H6P81_016153</name>
</gene>
<feature type="region of interest" description="Disordered" evidence="1">
    <location>
        <begin position="32"/>
        <end position="51"/>
    </location>
</feature>
<name>A0AAV7EC44_ARIFI</name>
<evidence type="ECO:0000313" key="2">
    <source>
        <dbReference type="EMBL" id="KAG9444813.1"/>
    </source>
</evidence>
<sequence length="147" mass="16456">MLKKKEEASQSDLALNEKAIVVDTFGHRSGYIKGQGLGQPPVSKGPHQGRPSSIRIEEVVEELKEHQSQDMQSMKEQHAQEKQSMKESMLKLINANILLEKRPYTPAQLSMAREIDPYLGINASPQNNWQNEKVGGSLSPSDFVTQE</sequence>
<dbReference type="Proteomes" id="UP000825729">
    <property type="component" value="Unassembled WGS sequence"/>
</dbReference>
<accession>A0AAV7EC44</accession>
<reference evidence="2 3" key="1">
    <citation type="submission" date="2021-07" db="EMBL/GenBank/DDBJ databases">
        <title>The Aristolochia fimbriata genome: insights into angiosperm evolution, floral development and chemical biosynthesis.</title>
        <authorList>
            <person name="Jiao Y."/>
        </authorList>
    </citation>
    <scope>NUCLEOTIDE SEQUENCE [LARGE SCALE GENOMIC DNA]</scope>
    <source>
        <strain evidence="2">IBCAS-2021</strain>
        <tissue evidence="2">Leaf</tissue>
    </source>
</reference>
<organism evidence="2 3">
    <name type="scientific">Aristolochia fimbriata</name>
    <name type="common">White veined hardy Dutchman's pipe vine</name>
    <dbReference type="NCBI Taxonomy" id="158543"/>
    <lineage>
        <taxon>Eukaryota</taxon>
        <taxon>Viridiplantae</taxon>
        <taxon>Streptophyta</taxon>
        <taxon>Embryophyta</taxon>
        <taxon>Tracheophyta</taxon>
        <taxon>Spermatophyta</taxon>
        <taxon>Magnoliopsida</taxon>
        <taxon>Magnoliidae</taxon>
        <taxon>Piperales</taxon>
        <taxon>Aristolochiaceae</taxon>
        <taxon>Aristolochia</taxon>
    </lineage>
</organism>
<feature type="compositionally biased region" description="Polar residues" evidence="1">
    <location>
        <begin position="138"/>
        <end position="147"/>
    </location>
</feature>
<comment type="caution">
    <text evidence="2">The sequence shown here is derived from an EMBL/GenBank/DDBJ whole genome shotgun (WGS) entry which is preliminary data.</text>
</comment>
<evidence type="ECO:0000313" key="3">
    <source>
        <dbReference type="Proteomes" id="UP000825729"/>
    </source>
</evidence>
<evidence type="ECO:0000256" key="1">
    <source>
        <dbReference type="SAM" id="MobiDB-lite"/>
    </source>
</evidence>
<feature type="region of interest" description="Disordered" evidence="1">
    <location>
        <begin position="122"/>
        <end position="147"/>
    </location>
</feature>
<feature type="region of interest" description="Disordered" evidence="1">
    <location>
        <begin position="66"/>
        <end position="85"/>
    </location>
</feature>
<keyword evidence="3" id="KW-1185">Reference proteome</keyword>
<proteinExistence type="predicted"/>
<dbReference type="AlphaFoldDB" id="A0AAV7EC44"/>
<protein>
    <submittedName>
        <fullName evidence="2">Uncharacterized protein</fullName>
    </submittedName>
</protein>
<dbReference type="EMBL" id="JAINDJ010000006">
    <property type="protein sequence ID" value="KAG9444813.1"/>
    <property type="molecule type" value="Genomic_DNA"/>
</dbReference>